<dbReference type="Pfam" id="PF17123">
    <property type="entry name" value="zf-RING_11"/>
    <property type="match status" value="1"/>
</dbReference>
<evidence type="ECO:0000256" key="5">
    <source>
        <dbReference type="SAM" id="MobiDB-lite"/>
    </source>
</evidence>
<keyword evidence="1" id="KW-0479">Metal-binding</keyword>
<dbReference type="HOGENOM" id="CLU_1216298_0_0_1"/>
<evidence type="ECO:0000256" key="3">
    <source>
        <dbReference type="ARBA" id="ARBA00022833"/>
    </source>
</evidence>
<dbReference type="Pfam" id="PF13639">
    <property type="entry name" value="zf-RING_2"/>
    <property type="match status" value="1"/>
</dbReference>
<name>A0A0D9XWX2_9ORYZ</name>
<evidence type="ECO:0000313" key="8">
    <source>
        <dbReference type="Proteomes" id="UP000032180"/>
    </source>
</evidence>
<evidence type="ECO:0000313" key="7">
    <source>
        <dbReference type="EnsemblPlants" id="LPERR12G02830.1"/>
    </source>
</evidence>
<dbReference type="GO" id="GO:0008270">
    <property type="term" value="F:zinc ion binding"/>
    <property type="evidence" value="ECO:0007669"/>
    <property type="project" value="UniProtKB-KW"/>
</dbReference>
<dbReference type="GO" id="GO:0006511">
    <property type="term" value="P:ubiquitin-dependent protein catabolic process"/>
    <property type="evidence" value="ECO:0007669"/>
    <property type="project" value="TreeGrafter"/>
</dbReference>
<dbReference type="eggNOG" id="KOG0800">
    <property type="taxonomic scope" value="Eukaryota"/>
</dbReference>
<sequence length="228" mass="24668">MSTAGGDGEWDMEVVDDLAVETIGDSTATPPQADDDDGAEDYGPELQALSRILHNIVGIGGIIQERAFEMYQRLEAIAHDHDEQDDLVFDAGGGGLFRGVPASAAAVVGLEKRAFGFDDDHHGGGEAKGCVICMEEFVAGDEVSMMPCSEKHSFHQHCIAEWLGRCNGCVICMEEFFAGDEVSTMPCSEKHSFHRHCIAEWLGRSNLCPLCRHALPAQEQDDGTVTVI</sequence>
<dbReference type="SMART" id="SM00184">
    <property type="entry name" value="RING"/>
    <property type="match status" value="2"/>
</dbReference>
<dbReference type="SUPFAM" id="SSF57850">
    <property type="entry name" value="RING/U-box"/>
    <property type="match status" value="2"/>
</dbReference>
<feature type="region of interest" description="Disordered" evidence="5">
    <location>
        <begin position="19"/>
        <end position="42"/>
    </location>
</feature>
<dbReference type="STRING" id="77586.A0A0D9XWX2"/>
<dbReference type="Gene3D" id="3.30.40.10">
    <property type="entry name" value="Zinc/RING finger domain, C3HC4 (zinc finger)"/>
    <property type="match status" value="2"/>
</dbReference>
<reference evidence="7 8" key="1">
    <citation type="submission" date="2012-08" db="EMBL/GenBank/DDBJ databases">
        <title>Oryza genome evolution.</title>
        <authorList>
            <person name="Wing R.A."/>
        </authorList>
    </citation>
    <scope>NUCLEOTIDE SEQUENCE</scope>
</reference>
<dbReference type="PROSITE" id="PS50089">
    <property type="entry name" value="ZF_RING_2"/>
    <property type="match status" value="2"/>
</dbReference>
<protein>
    <recommendedName>
        <fullName evidence="6">RING-type domain-containing protein</fullName>
    </recommendedName>
</protein>
<accession>A0A0D9XWX2</accession>
<keyword evidence="2 4" id="KW-0863">Zinc-finger</keyword>
<dbReference type="Gramene" id="LPERR12G02830.1">
    <property type="protein sequence ID" value="LPERR12G02830.1"/>
    <property type="gene ID" value="LPERR12G02830"/>
</dbReference>
<dbReference type="GO" id="GO:0005634">
    <property type="term" value="C:nucleus"/>
    <property type="evidence" value="ECO:0007669"/>
    <property type="project" value="TreeGrafter"/>
</dbReference>
<organism evidence="7 8">
    <name type="scientific">Leersia perrieri</name>
    <dbReference type="NCBI Taxonomy" id="77586"/>
    <lineage>
        <taxon>Eukaryota</taxon>
        <taxon>Viridiplantae</taxon>
        <taxon>Streptophyta</taxon>
        <taxon>Embryophyta</taxon>
        <taxon>Tracheophyta</taxon>
        <taxon>Spermatophyta</taxon>
        <taxon>Magnoliopsida</taxon>
        <taxon>Liliopsida</taxon>
        <taxon>Poales</taxon>
        <taxon>Poaceae</taxon>
        <taxon>BOP clade</taxon>
        <taxon>Oryzoideae</taxon>
        <taxon>Oryzeae</taxon>
        <taxon>Oryzinae</taxon>
        <taxon>Leersia</taxon>
    </lineage>
</organism>
<dbReference type="InterPro" id="IPR013083">
    <property type="entry name" value="Znf_RING/FYVE/PHD"/>
</dbReference>
<proteinExistence type="predicted"/>
<dbReference type="PANTHER" id="PTHR45931">
    <property type="entry name" value="SI:CH211-59O9.10"/>
    <property type="match status" value="1"/>
</dbReference>
<evidence type="ECO:0000256" key="1">
    <source>
        <dbReference type="ARBA" id="ARBA00022723"/>
    </source>
</evidence>
<keyword evidence="8" id="KW-1185">Reference proteome</keyword>
<dbReference type="EnsemblPlants" id="LPERR12G02830.1">
    <property type="protein sequence ID" value="LPERR12G02830.1"/>
    <property type="gene ID" value="LPERR12G02830"/>
</dbReference>
<evidence type="ECO:0000256" key="4">
    <source>
        <dbReference type="PROSITE-ProRule" id="PRU00175"/>
    </source>
</evidence>
<feature type="domain" description="RING-type" evidence="6">
    <location>
        <begin position="130"/>
        <end position="172"/>
    </location>
</feature>
<evidence type="ECO:0000256" key="2">
    <source>
        <dbReference type="ARBA" id="ARBA00022771"/>
    </source>
</evidence>
<dbReference type="AlphaFoldDB" id="A0A0D9XWX2"/>
<dbReference type="GO" id="GO:0061630">
    <property type="term" value="F:ubiquitin protein ligase activity"/>
    <property type="evidence" value="ECO:0007669"/>
    <property type="project" value="TreeGrafter"/>
</dbReference>
<dbReference type="InterPro" id="IPR001841">
    <property type="entry name" value="Znf_RING"/>
</dbReference>
<reference evidence="7" key="3">
    <citation type="submission" date="2015-04" db="UniProtKB">
        <authorList>
            <consortium name="EnsemblPlants"/>
        </authorList>
    </citation>
    <scope>IDENTIFICATION</scope>
</reference>
<evidence type="ECO:0000259" key="6">
    <source>
        <dbReference type="PROSITE" id="PS50089"/>
    </source>
</evidence>
<dbReference type="Proteomes" id="UP000032180">
    <property type="component" value="Chromosome 12"/>
</dbReference>
<feature type="compositionally biased region" description="Acidic residues" evidence="5">
    <location>
        <begin position="33"/>
        <end position="42"/>
    </location>
</feature>
<reference evidence="8" key="2">
    <citation type="submission" date="2013-12" db="EMBL/GenBank/DDBJ databases">
        <authorList>
            <person name="Yu Y."/>
            <person name="Lee S."/>
            <person name="de Baynast K."/>
            <person name="Wissotski M."/>
            <person name="Liu L."/>
            <person name="Talag J."/>
            <person name="Goicoechea J."/>
            <person name="Angelova A."/>
            <person name="Jetty R."/>
            <person name="Kudrna D."/>
            <person name="Golser W."/>
            <person name="Rivera L."/>
            <person name="Zhang J."/>
            <person name="Wing R."/>
        </authorList>
    </citation>
    <scope>NUCLEOTIDE SEQUENCE</scope>
</reference>
<dbReference type="InterPro" id="IPR051834">
    <property type="entry name" value="RING_finger_E3_ligase"/>
</dbReference>
<keyword evidence="3" id="KW-0862">Zinc</keyword>
<dbReference type="PANTHER" id="PTHR45931:SF16">
    <property type="entry name" value="RING_U-BOX SUPERFAMILY PROTEIN"/>
    <property type="match status" value="1"/>
</dbReference>
<feature type="domain" description="RING-type" evidence="6">
    <location>
        <begin position="169"/>
        <end position="212"/>
    </location>
</feature>